<dbReference type="SMART" id="SM00267">
    <property type="entry name" value="GGDEF"/>
    <property type="match status" value="1"/>
</dbReference>
<evidence type="ECO:0000256" key="4">
    <source>
        <dbReference type="SAM" id="SignalP"/>
    </source>
</evidence>
<evidence type="ECO:0000313" key="6">
    <source>
        <dbReference type="EMBL" id="QDA56222.1"/>
    </source>
</evidence>
<dbReference type="CDD" id="cd01949">
    <property type="entry name" value="GGDEF"/>
    <property type="match status" value="1"/>
</dbReference>
<gene>
    <name evidence="6" type="ORF">FHQ07_02255</name>
</gene>
<dbReference type="EMBL" id="CP040871">
    <property type="protein sequence ID" value="QDA56222.1"/>
    <property type="molecule type" value="Genomic_DNA"/>
</dbReference>
<dbReference type="FunFam" id="3.30.70.270:FF:000001">
    <property type="entry name" value="Diguanylate cyclase domain protein"/>
    <property type="match status" value="1"/>
</dbReference>
<sequence>MARPLLVWFETTSRRAMLPKRLATAALLSASAMPWAWAADPASAGDIDLHRLGWLSSEVYDVGEGLPDPTVNAIAVLPNGQAWFGTMRGLARQSGPRMLAEHGPDGALDGAILGLAATRDGELLASTDNRGIWRLRKGRWASLGKPFGNDRVQRLRSFDAGGRQRVFAIGGGVAELDGDRWRPIALPAALHGREQFDIAIEPARDGRAETLWIASYGPGLYRCVAGACEAVPIPGPGPRTDEIRSLQLQPLATGGSALWIGMQGGGVARLADGGWTRWHSGNSALPSDFVSEVELVATPQGGEETWIGTRSGLAILRGDGSWSAPDPRVALLRERVRTLTRSRTSQGVPMLWIGADGGAARMPLQGPWRLVSTLGKQGNGIWGLRVERAADGGERLWLGSDGDGLARFERGRWRIFGSADGLPSETVRSIARVPDGSAEGALWVGTWGGHLARLQGDRFVELATPWRKQDNEALSILFAERDDVWVSTRQHGIAHWDGRVWQWLPPGPAMPGRAYSAQKIGRDLWFSTSDKGLMRLRDGRWRAFKDDIGLPADALYDMRLIPGHGDAPVLWMGSNKNGLLRVDVGDPDRPRLVAAPALPQLAVSYVYGVVRDGRGDLLVCTDYGVFSWRPQGDGFRSTGYHREDGLPHDECNANAMQVDDEGRVWIGTVGGAAVYTPADDRARHAAPLLLTRLLVDGKPVAVDGGVLRLPRPGSTLELEYDLLSGEKEDDNRYRVTLVDGDNDASGWSAADSHRYARLPAGAQRIRIEARDAAGIAAKPVELRIEVPQAWWRTPGARALQLLAGLAAFWGLLKLRERQIGQREEQLRGMVQERTSQLLKRESELHQANDELRRLSYTDPLTGLGNRRRLFETLELLWRDAARKHESLGLLLLDLDHFKRFNDTHGHLAGDARLQQVAVRVQSLLPAGASAARYGGEELCVLLPGHDEAAAARVAERMRQAIAALPADNALPEIEDIAVTASIGVAAGIPGLEQRPDILVARADHALYAAKAAGRNRVERAGA</sequence>
<dbReference type="Gene3D" id="2.60.40.10">
    <property type="entry name" value="Immunoglobulins"/>
    <property type="match status" value="1"/>
</dbReference>
<dbReference type="InterPro" id="IPR043128">
    <property type="entry name" value="Rev_trsase/Diguanyl_cyclase"/>
</dbReference>
<dbReference type="SUPFAM" id="SSF55073">
    <property type="entry name" value="Nucleotide cyclase"/>
    <property type="match status" value="1"/>
</dbReference>
<dbReference type="NCBIfam" id="TIGR00254">
    <property type="entry name" value="GGDEF"/>
    <property type="match status" value="1"/>
</dbReference>
<dbReference type="PANTHER" id="PTHR45138">
    <property type="entry name" value="REGULATORY COMPONENTS OF SENSORY TRANSDUCTION SYSTEM"/>
    <property type="match status" value="1"/>
</dbReference>
<dbReference type="SUPFAM" id="SSF63829">
    <property type="entry name" value="Calcium-dependent phosphotriesterase"/>
    <property type="match status" value="2"/>
</dbReference>
<dbReference type="InterPro" id="IPR000160">
    <property type="entry name" value="GGDEF_dom"/>
</dbReference>
<evidence type="ECO:0000256" key="2">
    <source>
        <dbReference type="ARBA" id="ARBA00012528"/>
    </source>
</evidence>
<feature type="chain" id="PRO_5022812250" description="diguanylate cyclase" evidence="4">
    <location>
        <begin position="39"/>
        <end position="1022"/>
    </location>
</feature>
<comment type="catalytic activity">
    <reaction evidence="3">
        <text>2 GTP = 3',3'-c-di-GMP + 2 diphosphate</text>
        <dbReference type="Rhea" id="RHEA:24898"/>
        <dbReference type="ChEBI" id="CHEBI:33019"/>
        <dbReference type="ChEBI" id="CHEBI:37565"/>
        <dbReference type="ChEBI" id="CHEBI:58805"/>
        <dbReference type="EC" id="2.7.7.65"/>
    </reaction>
</comment>
<dbReference type="SUPFAM" id="SSF101908">
    <property type="entry name" value="Putative isomerase YbhE"/>
    <property type="match status" value="1"/>
</dbReference>
<proteinExistence type="predicted"/>
<organism evidence="6 7">
    <name type="scientific">Thermomonas aquatica</name>
    <dbReference type="NCBI Taxonomy" id="2202149"/>
    <lineage>
        <taxon>Bacteria</taxon>
        <taxon>Pseudomonadati</taxon>
        <taxon>Pseudomonadota</taxon>
        <taxon>Gammaproteobacteria</taxon>
        <taxon>Lysobacterales</taxon>
        <taxon>Lysobacteraceae</taxon>
        <taxon>Thermomonas</taxon>
    </lineage>
</organism>
<dbReference type="EC" id="2.7.7.65" evidence="2"/>
<dbReference type="PROSITE" id="PS50887">
    <property type="entry name" value="GGDEF"/>
    <property type="match status" value="1"/>
</dbReference>
<dbReference type="InterPro" id="IPR050469">
    <property type="entry name" value="Diguanylate_Cyclase"/>
</dbReference>
<dbReference type="InterPro" id="IPR029787">
    <property type="entry name" value="Nucleotide_cyclase"/>
</dbReference>
<keyword evidence="7" id="KW-1185">Reference proteome</keyword>
<dbReference type="AlphaFoldDB" id="A0A5B7ZR39"/>
<dbReference type="Proteomes" id="UP000308149">
    <property type="component" value="Chromosome"/>
</dbReference>
<dbReference type="InterPro" id="IPR015943">
    <property type="entry name" value="WD40/YVTN_repeat-like_dom_sf"/>
</dbReference>
<evidence type="ECO:0000256" key="3">
    <source>
        <dbReference type="ARBA" id="ARBA00034247"/>
    </source>
</evidence>
<name>A0A5B7ZR39_9GAMM</name>
<accession>A0A5B7ZR39</accession>
<dbReference type="GO" id="GO:0005886">
    <property type="term" value="C:plasma membrane"/>
    <property type="evidence" value="ECO:0007669"/>
    <property type="project" value="TreeGrafter"/>
</dbReference>
<dbReference type="GO" id="GO:1902201">
    <property type="term" value="P:negative regulation of bacterial-type flagellum-dependent cell motility"/>
    <property type="evidence" value="ECO:0007669"/>
    <property type="project" value="TreeGrafter"/>
</dbReference>
<comment type="cofactor">
    <cofactor evidence="1">
        <name>Mg(2+)</name>
        <dbReference type="ChEBI" id="CHEBI:18420"/>
    </cofactor>
</comment>
<dbReference type="Gene3D" id="2.130.10.10">
    <property type="entry name" value="YVTN repeat-like/Quinoprotein amine dehydrogenase"/>
    <property type="match status" value="2"/>
</dbReference>
<feature type="signal peptide" evidence="4">
    <location>
        <begin position="1"/>
        <end position="38"/>
    </location>
</feature>
<evidence type="ECO:0000259" key="5">
    <source>
        <dbReference type="PROSITE" id="PS50887"/>
    </source>
</evidence>
<reference evidence="6 7" key="1">
    <citation type="submission" date="2019-06" db="EMBL/GenBank/DDBJ databases">
        <title>Thermomonas aquatica sp. nov., isolated from an industrial wastewater treatment plant.</title>
        <authorList>
            <person name="Jeon J.H."/>
            <person name="Park D.-S."/>
        </authorList>
    </citation>
    <scope>NUCLEOTIDE SEQUENCE [LARGE SCALE GENOMIC DNA]</scope>
    <source>
        <strain evidence="6 7">SY21</strain>
    </source>
</reference>
<protein>
    <recommendedName>
        <fullName evidence="2">diguanylate cyclase</fullName>
        <ecNumber evidence="2">2.7.7.65</ecNumber>
    </recommendedName>
</protein>
<dbReference type="Pfam" id="PF00990">
    <property type="entry name" value="GGDEF"/>
    <property type="match status" value="1"/>
</dbReference>
<evidence type="ECO:0000256" key="1">
    <source>
        <dbReference type="ARBA" id="ARBA00001946"/>
    </source>
</evidence>
<dbReference type="Gene3D" id="3.30.70.270">
    <property type="match status" value="1"/>
</dbReference>
<dbReference type="KEGG" id="thes:FHQ07_02255"/>
<dbReference type="GO" id="GO:0043709">
    <property type="term" value="P:cell adhesion involved in single-species biofilm formation"/>
    <property type="evidence" value="ECO:0007669"/>
    <property type="project" value="TreeGrafter"/>
</dbReference>
<keyword evidence="4" id="KW-0732">Signal</keyword>
<evidence type="ECO:0000313" key="7">
    <source>
        <dbReference type="Proteomes" id="UP000308149"/>
    </source>
</evidence>
<dbReference type="OrthoDB" id="176203at2"/>
<dbReference type="PANTHER" id="PTHR45138:SF9">
    <property type="entry name" value="DIGUANYLATE CYCLASE DGCM-RELATED"/>
    <property type="match status" value="1"/>
</dbReference>
<dbReference type="GO" id="GO:0052621">
    <property type="term" value="F:diguanylate cyclase activity"/>
    <property type="evidence" value="ECO:0007669"/>
    <property type="project" value="UniProtKB-EC"/>
</dbReference>
<dbReference type="InterPro" id="IPR013783">
    <property type="entry name" value="Ig-like_fold"/>
</dbReference>
<feature type="domain" description="GGDEF" evidence="5">
    <location>
        <begin position="885"/>
        <end position="1022"/>
    </location>
</feature>